<evidence type="ECO:0000256" key="3">
    <source>
        <dbReference type="ARBA" id="ARBA00022525"/>
    </source>
</evidence>
<dbReference type="AlphaFoldDB" id="A0AAV2HD80"/>
<reference evidence="7 8" key="1">
    <citation type="submission" date="2024-04" db="EMBL/GenBank/DDBJ databases">
        <authorList>
            <consortium name="Genoscope - CEA"/>
            <person name="William W."/>
        </authorList>
    </citation>
    <scope>NUCLEOTIDE SEQUENCE [LARGE SCALE GENOMIC DNA]</scope>
</reference>
<keyword evidence="8" id="KW-1185">Reference proteome</keyword>
<sequence length="310" mass="34987">MAVYHIAAALVSVLMTTLLCLPGCAGQQTCDRCNCQISSLTNPQAIYTINLICNTGTITWFGATGAIRLELTPFLQGAYRACFLADSDSTQVKVSHEVVSADSYRLHKERSTSSTSMVRPAGVKEHHLKHLMTANATSREFCIHSQRHEPLLLYIESIRISNVDAVPKIIFHYDMEKMDKALSVGSLEECRPCTKEEVLDAYCSMDFAVIGSLADVVHNTDNPMSTLTLSIKQVIHQREADMFRRVKRSDRHLTGHVTVPKQCKMQSISSDLLMTGRKIFNRLQLKCATYLHDWRMYHHEVECSHDTRPR</sequence>
<evidence type="ECO:0000256" key="2">
    <source>
        <dbReference type="ARBA" id="ARBA00005669"/>
    </source>
</evidence>
<dbReference type="PANTHER" id="PTHR28593">
    <property type="entry name" value="METEORIN-LIKE PROTEIN"/>
    <property type="match status" value="1"/>
</dbReference>
<protein>
    <submittedName>
        <fullName evidence="7">Uncharacterized protein</fullName>
    </submittedName>
</protein>
<evidence type="ECO:0000313" key="7">
    <source>
        <dbReference type="EMBL" id="CAL1531317.1"/>
    </source>
</evidence>
<evidence type="ECO:0000313" key="8">
    <source>
        <dbReference type="Proteomes" id="UP001497497"/>
    </source>
</evidence>
<keyword evidence="5" id="KW-1015">Disulfide bond</keyword>
<dbReference type="InterPro" id="IPR051998">
    <property type="entry name" value="Meteorin-like"/>
</dbReference>
<feature type="signal peptide" evidence="6">
    <location>
        <begin position="1"/>
        <end position="26"/>
    </location>
</feature>
<evidence type="ECO:0000256" key="4">
    <source>
        <dbReference type="ARBA" id="ARBA00022729"/>
    </source>
</evidence>
<dbReference type="GO" id="GO:0005615">
    <property type="term" value="C:extracellular space"/>
    <property type="evidence" value="ECO:0007669"/>
    <property type="project" value="TreeGrafter"/>
</dbReference>
<organism evidence="7 8">
    <name type="scientific">Lymnaea stagnalis</name>
    <name type="common">Great pond snail</name>
    <name type="synonym">Helix stagnalis</name>
    <dbReference type="NCBI Taxonomy" id="6523"/>
    <lineage>
        <taxon>Eukaryota</taxon>
        <taxon>Metazoa</taxon>
        <taxon>Spiralia</taxon>
        <taxon>Lophotrochozoa</taxon>
        <taxon>Mollusca</taxon>
        <taxon>Gastropoda</taxon>
        <taxon>Heterobranchia</taxon>
        <taxon>Euthyneura</taxon>
        <taxon>Panpulmonata</taxon>
        <taxon>Hygrophila</taxon>
        <taxon>Lymnaeoidea</taxon>
        <taxon>Lymnaeidae</taxon>
        <taxon>Lymnaea</taxon>
    </lineage>
</organism>
<feature type="chain" id="PRO_5043483453" evidence="6">
    <location>
        <begin position="27"/>
        <end position="310"/>
    </location>
</feature>
<keyword evidence="4 6" id="KW-0732">Signal</keyword>
<comment type="caution">
    <text evidence="7">The sequence shown here is derived from an EMBL/GenBank/DDBJ whole genome shotgun (WGS) entry which is preliminary data.</text>
</comment>
<name>A0AAV2HD80_LYMST</name>
<proteinExistence type="inferred from homology"/>
<gene>
    <name evidence="7" type="ORF">GSLYS_00005412001</name>
</gene>
<evidence type="ECO:0000256" key="5">
    <source>
        <dbReference type="ARBA" id="ARBA00023157"/>
    </source>
</evidence>
<accession>A0AAV2HD80</accession>
<evidence type="ECO:0000256" key="1">
    <source>
        <dbReference type="ARBA" id="ARBA00004613"/>
    </source>
</evidence>
<keyword evidence="3" id="KW-0964">Secreted</keyword>
<dbReference type="GO" id="GO:0005179">
    <property type="term" value="F:hormone activity"/>
    <property type="evidence" value="ECO:0007669"/>
    <property type="project" value="TreeGrafter"/>
</dbReference>
<evidence type="ECO:0000256" key="6">
    <source>
        <dbReference type="SAM" id="SignalP"/>
    </source>
</evidence>
<dbReference type="PANTHER" id="PTHR28593:SF3">
    <property type="entry name" value="METEORIN-LIKE PROTEIN"/>
    <property type="match status" value="1"/>
</dbReference>
<comment type="subcellular location">
    <subcellularLocation>
        <location evidence="1">Secreted</location>
    </subcellularLocation>
</comment>
<comment type="similarity">
    <text evidence="2">Belongs to the meteorin family.</text>
</comment>
<dbReference type="EMBL" id="CAXITT010000085">
    <property type="protein sequence ID" value="CAL1531317.1"/>
    <property type="molecule type" value="Genomic_DNA"/>
</dbReference>
<dbReference type="Proteomes" id="UP001497497">
    <property type="component" value="Unassembled WGS sequence"/>
</dbReference>